<organism evidence="1 2">
    <name type="scientific">Rufibacter quisquiliarum</name>
    <dbReference type="NCBI Taxonomy" id="1549639"/>
    <lineage>
        <taxon>Bacteria</taxon>
        <taxon>Pseudomonadati</taxon>
        <taxon>Bacteroidota</taxon>
        <taxon>Cytophagia</taxon>
        <taxon>Cytophagales</taxon>
        <taxon>Hymenobacteraceae</taxon>
        <taxon>Rufibacter</taxon>
    </lineage>
</organism>
<name>A0A839GIY0_9BACT</name>
<keyword evidence="2" id="KW-1185">Reference proteome</keyword>
<dbReference type="RefSeq" id="WP_182513126.1">
    <property type="nucleotide sequence ID" value="NZ_JACJIQ010000008.1"/>
</dbReference>
<accession>A0A839GIY0</accession>
<dbReference type="EMBL" id="JACJIQ010000008">
    <property type="protein sequence ID" value="MBA9077663.1"/>
    <property type="molecule type" value="Genomic_DNA"/>
</dbReference>
<reference evidence="1 2" key="1">
    <citation type="submission" date="2020-08" db="EMBL/GenBank/DDBJ databases">
        <title>Genomic Encyclopedia of Type Strains, Phase IV (KMG-IV): sequencing the most valuable type-strain genomes for metagenomic binning, comparative biology and taxonomic classification.</title>
        <authorList>
            <person name="Goeker M."/>
        </authorList>
    </citation>
    <scope>NUCLEOTIDE SEQUENCE [LARGE SCALE GENOMIC DNA]</scope>
    <source>
        <strain evidence="1 2">DSM 29854</strain>
    </source>
</reference>
<comment type="caution">
    <text evidence="1">The sequence shown here is derived from an EMBL/GenBank/DDBJ whole genome shotgun (WGS) entry which is preliminary data.</text>
</comment>
<evidence type="ECO:0000313" key="1">
    <source>
        <dbReference type="EMBL" id="MBA9077663.1"/>
    </source>
</evidence>
<gene>
    <name evidence="1" type="ORF">FHS90_002381</name>
</gene>
<dbReference type="Proteomes" id="UP000563094">
    <property type="component" value="Unassembled WGS sequence"/>
</dbReference>
<evidence type="ECO:0000313" key="2">
    <source>
        <dbReference type="Proteomes" id="UP000563094"/>
    </source>
</evidence>
<protein>
    <submittedName>
        <fullName evidence="1">Uncharacterized protein</fullName>
    </submittedName>
</protein>
<proteinExistence type="predicted"/>
<sequence length="201" mass="23104">MSLLEIVTLKKRYMSTIRSSVRVFAVLSLVVSLTSCFKEKYYKFNDRELEFLAYQEGQVLKFSDTSNVVNELVQVDYSRDFFQMSGWFGTSYQESFEVSYSPIGNGELMLNIDLKTEEGSFGGGFFMKINDYHVYANPNTVKPFAGTMLINGLRYDHVYSLRAYRVVPEYARKDSATAYYNKTHGLIQLLLPNGKSINRVD</sequence>
<dbReference type="AlphaFoldDB" id="A0A839GIY0"/>